<keyword evidence="2" id="KW-0443">Lipid metabolism</keyword>
<dbReference type="GO" id="GO:0016042">
    <property type="term" value="P:lipid catabolic process"/>
    <property type="evidence" value="ECO:0007669"/>
    <property type="project" value="UniProtKB-KW"/>
</dbReference>
<dbReference type="PROSITE" id="PS50007">
    <property type="entry name" value="PIPLC_X_DOMAIN"/>
    <property type="match status" value="1"/>
</dbReference>
<evidence type="ECO:0000313" key="6">
    <source>
        <dbReference type="Proteomes" id="UP001296104"/>
    </source>
</evidence>
<evidence type="ECO:0000256" key="1">
    <source>
        <dbReference type="ARBA" id="ARBA00023224"/>
    </source>
</evidence>
<dbReference type="PRINTS" id="PR00390">
    <property type="entry name" value="PHPHLIPASEC"/>
</dbReference>
<dbReference type="Pfam" id="PF00387">
    <property type="entry name" value="PI-PLC-Y"/>
    <property type="match status" value="1"/>
</dbReference>
<dbReference type="SUPFAM" id="SSF51695">
    <property type="entry name" value="PLC-like phosphodiesterases"/>
    <property type="match status" value="1"/>
</dbReference>
<dbReference type="PANTHER" id="PTHR10336:SF82">
    <property type="entry name" value="PHOSPHOINOSITIDE PHOSPHOLIPASE C"/>
    <property type="match status" value="1"/>
</dbReference>
<feature type="domain" description="PI-PLC Y-box" evidence="4">
    <location>
        <begin position="297"/>
        <end position="410"/>
    </location>
</feature>
<comment type="catalytic activity">
    <reaction evidence="2">
        <text>a 1,2-diacyl-sn-glycero-3-phospho-(1D-myo-inositol-4,5-bisphosphate) + H2O = 1D-myo-inositol 1,4,5-trisphosphate + a 1,2-diacyl-sn-glycerol + H(+)</text>
        <dbReference type="Rhea" id="RHEA:33179"/>
        <dbReference type="ChEBI" id="CHEBI:15377"/>
        <dbReference type="ChEBI" id="CHEBI:15378"/>
        <dbReference type="ChEBI" id="CHEBI:17815"/>
        <dbReference type="ChEBI" id="CHEBI:58456"/>
        <dbReference type="ChEBI" id="CHEBI:203600"/>
        <dbReference type="EC" id="3.1.4.11"/>
    </reaction>
</comment>
<dbReference type="InterPro" id="IPR000909">
    <property type="entry name" value="PLipase_C_PInositol-sp_X_dom"/>
</dbReference>
<dbReference type="InterPro" id="IPR017946">
    <property type="entry name" value="PLC-like_Pdiesterase_TIM-brl"/>
</dbReference>
<reference evidence="5" key="1">
    <citation type="submission" date="2023-11" db="EMBL/GenBank/DDBJ databases">
        <authorList>
            <person name="Alioto T."/>
            <person name="Alioto T."/>
            <person name="Gomez Garrido J."/>
        </authorList>
    </citation>
    <scope>NUCLEOTIDE SEQUENCE</scope>
</reference>
<dbReference type="Gene3D" id="3.20.20.190">
    <property type="entry name" value="Phosphatidylinositol (PI) phosphodiesterase"/>
    <property type="match status" value="1"/>
</dbReference>
<dbReference type="GO" id="GO:0004435">
    <property type="term" value="F:phosphatidylinositol-4,5-bisphosphate phospholipase C activity"/>
    <property type="evidence" value="ECO:0007669"/>
    <property type="project" value="UniProtKB-EC"/>
</dbReference>
<dbReference type="InterPro" id="IPR001711">
    <property type="entry name" value="PLipase_C_Pinositol-sp_Y"/>
</dbReference>
<dbReference type="EMBL" id="CAVMBE010000071">
    <property type="protein sequence ID" value="CAK4032828.1"/>
    <property type="molecule type" value="Genomic_DNA"/>
</dbReference>
<gene>
    <name evidence="5" type="ORF">LECACI_7A007986</name>
</gene>
<dbReference type="Pfam" id="PF00388">
    <property type="entry name" value="PI-PLC-X"/>
    <property type="match status" value="1"/>
</dbReference>
<dbReference type="GO" id="GO:0048015">
    <property type="term" value="P:phosphatidylinositol-mediated signaling"/>
    <property type="evidence" value="ECO:0007669"/>
    <property type="project" value="TreeGrafter"/>
</dbReference>
<dbReference type="SUPFAM" id="SSF49562">
    <property type="entry name" value="C2 domain (Calcium/lipid-binding domain, CaLB)"/>
    <property type="match status" value="1"/>
</dbReference>
<proteinExistence type="predicted"/>
<dbReference type="EC" id="3.1.4.11" evidence="2"/>
<evidence type="ECO:0000259" key="4">
    <source>
        <dbReference type="PROSITE" id="PS50008"/>
    </source>
</evidence>
<feature type="compositionally biased region" description="Basic and acidic residues" evidence="3">
    <location>
        <begin position="261"/>
        <end position="275"/>
    </location>
</feature>
<dbReference type="GO" id="GO:0051209">
    <property type="term" value="P:release of sequestered calcium ion into cytosol"/>
    <property type="evidence" value="ECO:0007669"/>
    <property type="project" value="TreeGrafter"/>
</dbReference>
<dbReference type="CDD" id="cd08558">
    <property type="entry name" value="PI-PLCc_eukaryota"/>
    <property type="match status" value="1"/>
</dbReference>
<comment type="caution">
    <text evidence="5">The sequence shown here is derived from an EMBL/GenBank/DDBJ whole genome shotgun (WGS) entry which is preliminary data.</text>
</comment>
<dbReference type="SMART" id="SM00148">
    <property type="entry name" value="PLCXc"/>
    <property type="match status" value="1"/>
</dbReference>
<dbReference type="PROSITE" id="PS50008">
    <property type="entry name" value="PIPLC_Y_DOMAIN"/>
    <property type="match status" value="1"/>
</dbReference>
<accession>A0AAI9EDZ7</accession>
<protein>
    <recommendedName>
        <fullName evidence="2">Phosphoinositide phospholipase C</fullName>
        <ecNumber evidence="2">3.1.4.11</ecNumber>
    </recommendedName>
</protein>
<keyword evidence="1" id="KW-0807">Transducer</keyword>
<dbReference type="SMART" id="SM00149">
    <property type="entry name" value="PLCYc"/>
    <property type="match status" value="1"/>
</dbReference>
<dbReference type="InterPro" id="IPR035892">
    <property type="entry name" value="C2_domain_sf"/>
</dbReference>
<dbReference type="InterPro" id="IPR000008">
    <property type="entry name" value="C2_dom"/>
</dbReference>
<organism evidence="5 6">
    <name type="scientific">Lecanosticta acicola</name>
    <dbReference type="NCBI Taxonomy" id="111012"/>
    <lineage>
        <taxon>Eukaryota</taxon>
        <taxon>Fungi</taxon>
        <taxon>Dikarya</taxon>
        <taxon>Ascomycota</taxon>
        <taxon>Pezizomycotina</taxon>
        <taxon>Dothideomycetes</taxon>
        <taxon>Dothideomycetidae</taxon>
        <taxon>Mycosphaerellales</taxon>
        <taxon>Mycosphaerellaceae</taxon>
        <taxon>Lecanosticta</taxon>
    </lineage>
</organism>
<keyword evidence="6" id="KW-1185">Reference proteome</keyword>
<keyword evidence="2" id="KW-0442">Lipid degradation</keyword>
<dbReference type="InterPro" id="IPR001192">
    <property type="entry name" value="PI-PLC_fam"/>
</dbReference>
<evidence type="ECO:0000256" key="2">
    <source>
        <dbReference type="RuleBase" id="RU361133"/>
    </source>
</evidence>
<sequence>MDVPHTLADPVRKHAKQAFDRDPKVATNFEQFLERLLDPASSAALPIKVDLEHPLSSYFISTSHNTYLSGNQLWGKSTTDAYKNVLKRGCRCIEVDIWDGDSPSSSGAEDEADDSHDVGKLSSLLKKGLSRIRSHSNPDKPQEDSPASTQTLMPTPWRTESGRDEPVVYHGHTATSEMPFRKVCEVVREYAFRTSNLPLIVSLELHCSPPQQEMVAQLMTDYWGEFLFQLPKDFSDSTPLPPLSTLKNKILVKVKYTPPEKATKADKKPSKRTDDPEATEEEDSTKANQTETVVEKLSNMGIFTRAFHFSSFDQPEAQIPTHVFSLSESKLLECCREQPDELFDHNLQYLMRAYPKSTRVTSSNLDPAPLWRFGIQMVALNYQKLNAAMMLNTAQFEDSDGWILKPQGYLPTKGKQSCAATRVTMDLSVKIFAGQHLGADHDIPNAYVKCELHVESKAEAKDGQIPNGGKNKGGEWKRQTAVRHGRDPDFGAAKLEFKGVQQVVPEMSFLRLKVMDDALAQKDRMLGWICYRLDRLPRGLLLLHLRGEDSKATDGKLLIEVETQIERCAPSAKAA</sequence>
<feature type="region of interest" description="Disordered" evidence="3">
    <location>
        <begin position="131"/>
        <end position="164"/>
    </location>
</feature>
<evidence type="ECO:0000256" key="3">
    <source>
        <dbReference type="SAM" id="MobiDB-lite"/>
    </source>
</evidence>
<evidence type="ECO:0000313" key="5">
    <source>
        <dbReference type="EMBL" id="CAK4032828.1"/>
    </source>
</evidence>
<dbReference type="Gene3D" id="2.60.40.150">
    <property type="entry name" value="C2 domain"/>
    <property type="match status" value="1"/>
</dbReference>
<dbReference type="PANTHER" id="PTHR10336">
    <property type="entry name" value="PHOSPHOINOSITIDE-SPECIFIC PHOSPHOLIPASE C FAMILY PROTEIN"/>
    <property type="match status" value="1"/>
</dbReference>
<dbReference type="AlphaFoldDB" id="A0AAI9EDZ7"/>
<name>A0AAI9EDZ7_9PEZI</name>
<feature type="region of interest" description="Disordered" evidence="3">
    <location>
        <begin position="459"/>
        <end position="480"/>
    </location>
</feature>
<keyword evidence="2" id="KW-0378">Hydrolase</keyword>
<feature type="region of interest" description="Disordered" evidence="3">
    <location>
        <begin position="261"/>
        <end position="291"/>
    </location>
</feature>
<dbReference type="Pfam" id="PF00168">
    <property type="entry name" value="C2"/>
    <property type="match status" value="1"/>
</dbReference>
<dbReference type="Proteomes" id="UP001296104">
    <property type="component" value="Unassembled WGS sequence"/>
</dbReference>